<dbReference type="SUPFAM" id="SSF48452">
    <property type="entry name" value="TPR-like"/>
    <property type="match status" value="1"/>
</dbReference>
<gene>
    <name evidence="4" type="ORF">GRI42_13830</name>
</gene>
<dbReference type="SMART" id="SM00862">
    <property type="entry name" value="Trans_reg_C"/>
    <property type="match status" value="1"/>
</dbReference>
<sequence length="620" mass="68579">MGEEPHPIQFGEFIVDPEDRRLIGPGGPIRLGGRAFDVLCALLRADGRLVSKDQLFADVWNGLAVSDAALTSVIRELRIALGEDSKDGMIRAVYGKGYRLEPSTKKSCNNNAGSVISSGRTMPKLAVLPFDDLSPEGDLSYFVDGVSEEILSKIIRGSDVRTISKLSSFTFRGSDKARAGEELKATHVLDGSVRREGDRIRITAHLFEGTSGDTIWSDSFNGDLNDLFETQVAIAEAIATSLVSGFTPQPSQAIPPYLYDQFLRAKSLASAHDHQSIAIALMERVTQEAPDYAPGWGLLAVSIAHLRMVRPAEEWPTLTEQAQQAVAKARKLDPAEAYALWAEYRLCHPYGDYERQVALLKALGEVMGNTSEYHFMRAWFCCLIGRFEEAIEHASICRELDPIANVGGEFLSACLYYAGRLEEAVAINLADLQACPDNRFIAANLLSCAARLGDRELVEELLEPARQARYPFGDLQFLTRVARVELERDPRLNAQLVEAIRQQCVSKNCFDLMSASGLARYGSPKECHDLISQLPIGPAGGNAPDFLSNASFLVLLNPSPQVRYDPRFANLCARLGLAKFWTENEIWPDCAENDDLEYDFRKEVRRAAQVTQPEPFSRPD</sequence>
<dbReference type="InterPro" id="IPR036388">
    <property type="entry name" value="WH-like_DNA-bd_sf"/>
</dbReference>
<comment type="caution">
    <text evidence="4">The sequence shown here is derived from an EMBL/GenBank/DDBJ whole genome shotgun (WGS) entry which is preliminary data.</text>
</comment>
<dbReference type="GO" id="GO:0000160">
    <property type="term" value="P:phosphorelay signal transduction system"/>
    <property type="evidence" value="ECO:0007669"/>
    <property type="project" value="InterPro"/>
</dbReference>
<protein>
    <recommendedName>
        <fullName evidence="3">OmpR/PhoB-type domain-containing protein</fullName>
    </recommendedName>
</protein>
<feature type="DNA-binding region" description="OmpR/PhoB-type" evidence="2">
    <location>
        <begin position="5"/>
        <end position="102"/>
    </location>
</feature>
<dbReference type="Gene3D" id="1.25.40.10">
    <property type="entry name" value="Tetratricopeptide repeat domain"/>
    <property type="match status" value="1"/>
</dbReference>
<dbReference type="RefSeq" id="WP_160609032.1">
    <property type="nucleotide sequence ID" value="NZ_WTYF01000004.1"/>
</dbReference>
<dbReference type="GO" id="GO:0003677">
    <property type="term" value="F:DNA binding"/>
    <property type="evidence" value="ECO:0007669"/>
    <property type="project" value="UniProtKB-UniRule"/>
</dbReference>
<evidence type="ECO:0000256" key="2">
    <source>
        <dbReference type="PROSITE-ProRule" id="PRU01091"/>
    </source>
</evidence>
<dbReference type="SUPFAM" id="SSF46894">
    <property type="entry name" value="C-terminal effector domain of the bipartite response regulators"/>
    <property type="match status" value="1"/>
</dbReference>
<dbReference type="PROSITE" id="PS51755">
    <property type="entry name" value="OMPR_PHOB"/>
    <property type="match status" value="1"/>
</dbReference>
<organism evidence="4 5">
    <name type="scientific">Qipengyuania gaetbuli</name>
    <dbReference type="NCBI Taxonomy" id="266952"/>
    <lineage>
        <taxon>Bacteria</taxon>
        <taxon>Pseudomonadati</taxon>
        <taxon>Pseudomonadota</taxon>
        <taxon>Alphaproteobacteria</taxon>
        <taxon>Sphingomonadales</taxon>
        <taxon>Erythrobacteraceae</taxon>
        <taxon>Qipengyuania</taxon>
    </lineage>
</organism>
<dbReference type="CDD" id="cd00383">
    <property type="entry name" value="trans_reg_C"/>
    <property type="match status" value="1"/>
</dbReference>
<evidence type="ECO:0000313" key="5">
    <source>
        <dbReference type="Proteomes" id="UP000444185"/>
    </source>
</evidence>
<proteinExistence type="predicted"/>
<keyword evidence="1 2" id="KW-0238">DNA-binding</keyword>
<dbReference type="GO" id="GO:0006355">
    <property type="term" value="P:regulation of DNA-templated transcription"/>
    <property type="evidence" value="ECO:0007669"/>
    <property type="project" value="InterPro"/>
</dbReference>
<dbReference type="AlphaFoldDB" id="A0A844Y3J0"/>
<accession>A0A844Y3J0</accession>
<dbReference type="InterPro" id="IPR001867">
    <property type="entry name" value="OmpR/PhoB-type_DNA-bd"/>
</dbReference>
<name>A0A844Y3J0_9SPHN</name>
<keyword evidence="5" id="KW-1185">Reference proteome</keyword>
<dbReference type="Proteomes" id="UP000444185">
    <property type="component" value="Unassembled WGS sequence"/>
</dbReference>
<reference evidence="4 5" key="1">
    <citation type="submission" date="2019-12" db="EMBL/GenBank/DDBJ databases">
        <title>Genomic-based taxomic classification of the family Erythrobacteraceae.</title>
        <authorList>
            <person name="Xu L."/>
        </authorList>
    </citation>
    <scope>NUCLEOTIDE SEQUENCE [LARGE SCALE GENOMIC DNA]</scope>
    <source>
        <strain evidence="4 5">DSM 16225</strain>
    </source>
</reference>
<evidence type="ECO:0000259" key="3">
    <source>
        <dbReference type="PROSITE" id="PS51755"/>
    </source>
</evidence>
<dbReference type="OrthoDB" id="105971at2"/>
<dbReference type="InterPro" id="IPR011990">
    <property type="entry name" value="TPR-like_helical_dom_sf"/>
</dbReference>
<dbReference type="InterPro" id="IPR016032">
    <property type="entry name" value="Sig_transdc_resp-reg_C-effctor"/>
</dbReference>
<evidence type="ECO:0000313" key="4">
    <source>
        <dbReference type="EMBL" id="MXO52386.1"/>
    </source>
</evidence>
<dbReference type="Gene3D" id="1.10.10.10">
    <property type="entry name" value="Winged helix-like DNA-binding domain superfamily/Winged helix DNA-binding domain"/>
    <property type="match status" value="1"/>
</dbReference>
<evidence type="ECO:0000256" key="1">
    <source>
        <dbReference type="ARBA" id="ARBA00023125"/>
    </source>
</evidence>
<dbReference type="EMBL" id="WTYF01000004">
    <property type="protein sequence ID" value="MXO52386.1"/>
    <property type="molecule type" value="Genomic_DNA"/>
</dbReference>
<feature type="domain" description="OmpR/PhoB-type" evidence="3">
    <location>
        <begin position="5"/>
        <end position="102"/>
    </location>
</feature>
<dbReference type="Pfam" id="PF00486">
    <property type="entry name" value="Trans_reg_C"/>
    <property type="match status" value="1"/>
</dbReference>